<proteinExistence type="predicted"/>
<name>A0ACB8CN50_DERSI</name>
<comment type="caution">
    <text evidence="1">The sequence shown here is derived from an EMBL/GenBank/DDBJ whole genome shotgun (WGS) entry which is preliminary data.</text>
</comment>
<organism evidence="1 2">
    <name type="scientific">Dermacentor silvarum</name>
    <name type="common">Tick</name>
    <dbReference type="NCBI Taxonomy" id="543639"/>
    <lineage>
        <taxon>Eukaryota</taxon>
        <taxon>Metazoa</taxon>
        <taxon>Ecdysozoa</taxon>
        <taxon>Arthropoda</taxon>
        <taxon>Chelicerata</taxon>
        <taxon>Arachnida</taxon>
        <taxon>Acari</taxon>
        <taxon>Parasitiformes</taxon>
        <taxon>Ixodida</taxon>
        <taxon>Ixodoidea</taxon>
        <taxon>Ixodidae</taxon>
        <taxon>Rhipicephalinae</taxon>
        <taxon>Dermacentor</taxon>
    </lineage>
</organism>
<dbReference type="EMBL" id="CM023475">
    <property type="protein sequence ID" value="KAH7946266.1"/>
    <property type="molecule type" value="Genomic_DNA"/>
</dbReference>
<gene>
    <name evidence="1" type="ORF">HPB49_022445</name>
</gene>
<reference evidence="1" key="1">
    <citation type="submission" date="2020-05" db="EMBL/GenBank/DDBJ databases">
        <title>Large-scale comparative analyses of tick genomes elucidate their genetic diversity and vector capacities.</title>
        <authorList>
            <person name="Jia N."/>
            <person name="Wang J."/>
            <person name="Shi W."/>
            <person name="Du L."/>
            <person name="Sun Y."/>
            <person name="Zhan W."/>
            <person name="Jiang J."/>
            <person name="Wang Q."/>
            <person name="Zhang B."/>
            <person name="Ji P."/>
            <person name="Sakyi L.B."/>
            <person name="Cui X."/>
            <person name="Yuan T."/>
            <person name="Jiang B."/>
            <person name="Yang W."/>
            <person name="Lam T.T.-Y."/>
            <person name="Chang Q."/>
            <person name="Ding S."/>
            <person name="Wang X."/>
            <person name="Zhu J."/>
            <person name="Ruan X."/>
            <person name="Zhao L."/>
            <person name="Wei J."/>
            <person name="Que T."/>
            <person name="Du C."/>
            <person name="Cheng J."/>
            <person name="Dai P."/>
            <person name="Han X."/>
            <person name="Huang E."/>
            <person name="Gao Y."/>
            <person name="Liu J."/>
            <person name="Shao H."/>
            <person name="Ye R."/>
            <person name="Li L."/>
            <person name="Wei W."/>
            <person name="Wang X."/>
            <person name="Wang C."/>
            <person name="Yang T."/>
            <person name="Huo Q."/>
            <person name="Li W."/>
            <person name="Guo W."/>
            <person name="Chen H."/>
            <person name="Zhou L."/>
            <person name="Ni X."/>
            <person name="Tian J."/>
            <person name="Zhou Y."/>
            <person name="Sheng Y."/>
            <person name="Liu T."/>
            <person name="Pan Y."/>
            <person name="Xia L."/>
            <person name="Li J."/>
            <person name="Zhao F."/>
            <person name="Cao W."/>
        </authorList>
    </citation>
    <scope>NUCLEOTIDE SEQUENCE</scope>
    <source>
        <strain evidence="1">Dsil-2018</strain>
    </source>
</reference>
<keyword evidence="2" id="KW-1185">Reference proteome</keyword>
<dbReference type="Proteomes" id="UP000821865">
    <property type="component" value="Chromosome 6"/>
</dbReference>
<accession>A0ACB8CN50</accession>
<evidence type="ECO:0000313" key="1">
    <source>
        <dbReference type="EMBL" id="KAH7946266.1"/>
    </source>
</evidence>
<evidence type="ECO:0000313" key="2">
    <source>
        <dbReference type="Proteomes" id="UP000821865"/>
    </source>
</evidence>
<protein>
    <submittedName>
        <fullName evidence="1">Uncharacterized protein</fullName>
    </submittedName>
</protein>
<sequence length="768" mass="81881">MTLCKTLCVTDETCSESSGSLRARSECPASRSIGRPSSSGTQSRPGAKTAALSHRRSNDRQPTPTSEGPAAALPAASRTLRPAPSTNTGRDIRSTDEARSTATNARPAQRAADDVADKTVHAEGTSARGLPSSLEAAKEAAVRRSSDPATVQRATPRAGLVAARTSVDNRGQPGGGPPTGSEVLSQRLTIPSFFEQPPTPDVLRARRPAAAAPTEVTAERAAVAKAEGGEGCEATFSSVLSVRSLLQVEDPDVSNRQPDDREEGSAQFVVSMVGKMAVLLVCWYLFLVSLDLLSSAFKLFAGHQSSFRGPKSDVIRNPVVGIMTGLLVTVLVQSSSSSTSITISLVGSQLLSVKQAIPIVMGANLGSSVTSSVAALSQVTRRDELRRAFAVATAHGLFNWLTLVVLLPFEVTFAFLESSSRMAVEALDRKHRLLRYNHLRALTRPLTSFIIQLEEAKPPQRMTAERSDSSGIVINTVRTCCAFNGSRCVRPCQNALARLQLSDQTAGLVLLFFSLLLLLGCLSLLARTLSPALRLQVALSRVPQGLLEGYACLCLGLLATLVMQSSTALSSTLALLAASAGDRMANLQRAYPVLVGANIGTTSTGLLAALAGDPTPETLQLALCHSFFNVYGALLFYPVPFMRFPLPLAQLLAATAAQYRWFAVAYLLLVFLTLPLLALVLSFAGSTLFSAVGVPLLLVALFLVALNTAQRHRPHWLPPFLRSWAWLPLWMHSLAPLDALLEGHVLRRWRILDAFLGPPPLPAAPTAP</sequence>